<evidence type="ECO:0000313" key="2">
    <source>
        <dbReference type="EMBL" id="CEG36503.1"/>
    </source>
</evidence>
<keyword evidence="3" id="KW-1185">Reference proteome</keyword>
<dbReference type="Proteomes" id="UP000054928">
    <property type="component" value="Unassembled WGS sequence"/>
</dbReference>
<evidence type="ECO:0000313" key="3">
    <source>
        <dbReference type="Proteomes" id="UP000054928"/>
    </source>
</evidence>
<name>A0A0P1A7U0_PLAHL</name>
<keyword evidence="1" id="KW-0472">Membrane</keyword>
<sequence length="104" mass="11795">MKALLYKQPSAFARDWLSYKLTPHNTRLLKVNSSNGVQTVQLKKDCYYRITNLDLLFGSLVIVSFYLCASLRMLNVGHQIVLTSPYLAIKRNDNATSVLLLQSS</sequence>
<organism evidence="2 3">
    <name type="scientific">Plasmopara halstedii</name>
    <name type="common">Downy mildew of sunflower</name>
    <dbReference type="NCBI Taxonomy" id="4781"/>
    <lineage>
        <taxon>Eukaryota</taxon>
        <taxon>Sar</taxon>
        <taxon>Stramenopiles</taxon>
        <taxon>Oomycota</taxon>
        <taxon>Peronosporomycetes</taxon>
        <taxon>Peronosporales</taxon>
        <taxon>Peronosporaceae</taxon>
        <taxon>Plasmopara</taxon>
    </lineage>
</organism>
<accession>A0A0P1A7U0</accession>
<dbReference type="AlphaFoldDB" id="A0A0P1A7U0"/>
<protein>
    <submittedName>
        <fullName evidence="2">Uncharacterized protein</fullName>
    </submittedName>
</protein>
<dbReference type="GeneID" id="36398106"/>
<feature type="transmembrane region" description="Helical" evidence="1">
    <location>
        <begin position="53"/>
        <end position="74"/>
    </location>
</feature>
<dbReference type="RefSeq" id="XP_024572872.1">
    <property type="nucleotide sequence ID" value="XM_024721534.1"/>
</dbReference>
<evidence type="ECO:0000256" key="1">
    <source>
        <dbReference type="SAM" id="Phobius"/>
    </source>
</evidence>
<keyword evidence="1" id="KW-1133">Transmembrane helix</keyword>
<keyword evidence="1" id="KW-0812">Transmembrane</keyword>
<reference evidence="3" key="1">
    <citation type="submission" date="2014-09" db="EMBL/GenBank/DDBJ databases">
        <authorList>
            <person name="Sharma Rahul"/>
            <person name="Thines Marco"/>
        </authorList>
    </citation>
    <scope>NUCLEOTIDE SEQUENCE [LARGE SCALE GENOMIC DNA]</scope>
</reference>
<dbReference type="EMBL" id="CCYD01000207">
    <property type="protein sequence ID" value="CEG36503.1"/>
    <property type="molecule type" value="Genomic_DNA"/>
</dbReference>
<proteinExistence type="predicted"/>